<keyword evidence="3" id="KW-0520">NAD</keyword>
<dbReference type="GO" id="GO:0030267">
    <property type="term" value="F:glyoxylate reductase (NADPH) activity"/>
    <property type="evidence" value="ECO:0007669"/>
    <property type="project" value="TreeGrafter"/>
</dbReference>
<protein>
    <recommendedName>
        <fullName evidence="9">3-phosphoglycerate dehydrogenase</fullName>
    </recommendedName>
</protein>
<dbReference type="PANTHER" id="PTHR10996:SF178">
    <property type="entry name" value="2-HYDROXYACID DEHYDROGENASE YGL185C-RELATED"/>
    <property type="match status" value="1"/>
</dbReference>
<comment type="caution">
    <text evidence="7">The sequence shown here is derived from an EMBL/GenBank/DDBJ whole genome shotgun (WGS) entry which is preliminary data.</text>
</comment>
<name>A0A0A6WWK9_ACTUT</name>
<gene>
    <name evidence="7" type="ORF">MB27_42325</name>
</gene>
<evidence type="ECO:0000313" key="8">
    <source>
        <dbReference type="Proteomes" id="UP000054537"/>
    </source>
</evidence>
<dbReference type="SUPFAM" id="SSF51735">
    <property type="entry name" value="NAD(P)-binding Rossmann-fold domains"/>
    <property type="match status" value="1"/>
</dbReference>
<dbReference type="SUPFAM" id="SSF52283">
    <property type="entry name" value="Formate/glycerate dehydrogenase catalytic domain-like"/>
    <property type="match status" value="1"/>
</dbReference>
<dbReference type="Gene3D" id="3.40.50.720">
    <property type="entry name" value="NAD(P)-binding Rossmann-like Domain"/>
    <property type="match status" value="2"/>
</dbReference>
<evidence type="ECO:0000256" key="2">
    <source>
        <dbReference type="ARBA" id="ARBA00023002"/>
    </source>
</evidence>
<dbReference type="InterPro" id="IPR006139">
    <property type="entry name" value="D-isomer_2_OHA_DH_cat_dom"/>
</dbReference>
<dbReference type="AlphaFoldDB" id="A0A0A6WWK9"/>
<dbReference type="Pfam" id="PF00389">
    <property type="entry name" value="2-Hacid_dh"/>
    <property type="match status" value="1"/>
</dbReference>
<dbReference type="GO" id="GO:0016618">
    <property type="term" value="F:hydroxypyruvate reductase [NAD(P)H] activity"/>
    <property type="evidence" value="ECO:0007669"/>
    <property type="project" value="TreeGrafter"/>
</dbReference>
<feature type="domain" description="D-isomer specific 2-hydroxyacid dehydrogenase catalytic" evidence="5">
    <location>
        <begin position="42"/>
        <end position="311"/>
    </location>
</feature>
<keyword evidence="8" id="KW-1185">Reference proteome</keyword>
<dbReference type="GO" id="GO:0005829">
    <property type="term" value="C:cytosol"/>
    <property type="evidence" value="ECO:0007669"/>
    <property type="project" value="TreeGrafter"/>
</dbReference>
<dbReference type="InterPro" id="IPR006140">
    <property type="entry name" value="D-isomer_DH_NAD-bd"/>
</dbReference>
<proteinExistence type="inferred from homology"/>
<dbReference type="STRING" id="1869.MB27_42325"/>
<dbReference type="Pfam" id="PF02826">
    <property type="entry name" value="2-Hacid_dh_C"/>
    <property type="match status" value="1"/>
</dbReference>
<evidence type="ECO:0000256" key="4">
    <source>
        <dbReference type="RuleBase" id="RU003719"/>
    </source>
</evidence>
<feature type="domain" description="D-isomer specific 2-hydroxyacid dehydrogenase NAD-binding" evidence="6">
    <location>
        <begin position="114"/>
        <end position="269"/>
    </location>
</feature>
<organism evidence="7 8">
    <name type="scientific">Actinoplanes utahensis</name>
    <dbReference type="NCBI Taxonomy" id="1869"/>
    <lineage>
        <taxon>Bacteria</taxon>
        <taxon>Bacillati</taxon>
        <taxon>Actinomycetota</taxon>
        <taxon>Actinomycetes</taxon>
        <taxon>Micromonosporales</taxon>
        <taxon>Micromonosporaceae</taxon>
        <taxon>Actinoplanes</taxon>
    </lineage>
</organism>
<sequence length="328" mass="34737">MAEGLPVVAVLSPVDALLLDWLSERAVVHHEPGRASIDPDDPAIAAAHVLVVRSNVRMAADQIVRLPRLRLVVRAGSGTDNLPVEELRRHEVSLAVVGGGPSAPAVAELAAHSAVALLRRVPVAVAELAAGRWAKDQCLGEEIADTVVGIWGAGPVGRATEQLLTRMGARTFFATHRGTPPEARTMTPDRLAATARVHVFALPLRPDTQRFVGPAMLGAFRAARPHLVNVSRWDLFDMPAVIAALAAGELSGVAVDPVDREHVEAAAGFTARRPGLPGPLNVQLLPHLGATTVETHRRVAAAAIEALTAHWHRLVPDGAQRAESQEVP</sequence>
<dbReference type="Proteomes" id="UP000054537">
    <property type="component" value="Unassembled WGS sequence"/>
</dbReference>
<keyword evidence="2 4" id="KW-0560">Oxidoreductase</keyword>
<dbReference type="eggNOG" id="COG1052">
    <property type="taxonomic scope" value="Bacteria"/>
</dbReference>
<evidence type="ECO:0008006" key="9">
    <source>
        <dbReference type="Google" id="ProtNLM"/>
    </source>
</evidence>
<dbReference type="PANTHER" id="PTHR10996">
    <property type="entry name" value="2-HYDROXYACID DEHYDROGENASE-RELATED"/>
    <property type="match status" value="1"/>
</dbReference>
<dbReference type="RefSeq" id="WP_043533866.1">
    <property type="nucleotide sequence ID" value="NZ_BAABKU010000002.1"/>
</dbReference>
<evidence type="ECO:0000256" key="1">
    <source>
        <dbReference type="ARBA" id="ARBA00005854"/>
    </source>
</evidence>
<evidence type="ECO:0000256" key="3">
    <source>
        <dbReference type="ARBA" id="ARBA00023027"/>
    </source>
</evidence>
<comment type="similarity">
    <text evidence="1 4">Belongs to the D-isomer specific 2-hydroxyacid dehydrogenase family.</text>
</comment>
<dbReference type="GO" id="GO:0051287">
    <property type="term" value="F:NAD binding"/>
    <property type="evidence" value="ECO:0007669"/>
    <property type="project" value="InterPro"/>
</dbReference>
<dbReference type="OrthoDB" id="9798201at2"/>
<accession>A0A0A6WWK9</accession>
<dbReference type="InterPro" id="IPR036291">
    <property type="entry name" value="NAD(P)-bd_dom_sf"/>
</dbReference>
<evidence type="ECO:0000259" key="6">
    <source>
        <dbReference type="Pfam" id="PF02826"/>
    </source>
</evidence>
<dbReference type="EMBL" id="JRTT01000140">
    <property type="protein sequence ID" value="KHD72082.1"/>
    <property type="molecule type" value="Genomic_DNA"/>
</dbReference>
<dbReference type="InterPro" id="IPR050223">
    <property type="entry name" value="D-isomer_2-hydroxyacid_DH"/>
</dbReference>
<evidence type="ECO:0000313" key="7">
    <source>
        <dbReference type="EMBL" id="KHD72082.1"/>
    </source>
</evidence>
<reference evidence="7 8" key="1">
    <citation type="submission" date="2014-10" db="EMBL/GenBank/DDBJ databases">
        <title>Draft genome sequence of Actinoplanes utahensis NRRL 12052.</title>
        <authorList>
            <person name="Velasco-Bucheli B."/>
            <person name="del Cerro C."/>
            <person name="Hormigo D."/>
            <person name="Garcia J.L."/>
            <person name="Acebal C."/>
            <person name="Arroyo M."/>
            <person name="de la Mata I."/>
        </authorList>
    </citation>
    <scope>NUCLEOTIDE SEQUENCE [LARGE SCALE GENOMIC DNA]</scope>
    <source>
        <strain evidence="7 8">NRRL 12052</strain>
    </source>
</reference>
<evidence type="ECO:0000259" key="5">
    <source>
        <dbReference type="Pfam" id="PF00389"/>
    </source>
</evidence>